<evidence type="ECO:0000313" key="2">
    <source>
        <dbReference type="Proteomes" id="UP000620124"/>
    </source>
</evidence>
<dbReference type="GO" id="GO:0005777">
    <property type="term" value="C:peroxisome"/>
    <property type="evidence" value="ECO:0007669"/>
    <property type="project" value="InterPro"/>
</dbReference>
<dbReference type="GO" id="GO:0055088">
    <property type="term" value="P:lipid homeostasis"/>
    <property type="evidence" value="ECO:0007669"/>
    <property type="project" value="TreeGrafter"/>
</dbReference>
<organism evidence="1 2">
    <name type="scientific">Mycena venus</name>
    <dbReference type="NCBI Taxonomy" id="2733690"/>
    <lineage>
        <taxon>Eukaryota</taxon>
        <taxon>Fungi</taxon>
        <taxon>Dikarya</taxon>
        <taxon>Basidiomycota</taxon>
        <taxon>Agaricomycotina</taxon>
        <taxon>Agaricomycetes</taxon>
        <taxon>Agaricomycetidae</taxon>
        <taxon>Agaricales</taxon>
        <taxon>Marasmiineae</taxon>
        <taxon>Mycenaceae</taxon>
        <taxon>Mycena</taxon>
    </lineage>
</organism>
<protein>
    <submittedName>
        <fullName evidence="1">Acyl-CoA dehydrogenase NM domain-like protein</fullName>
    </submittedName>
</protein>
<dbReference type="Gene3D" id="1.20.140.10">
    <property type="entry name" value="Butyryl-CoA Dehydrogenase, subunit A, domain 3"/>
    <property type="match status" value="1"/>
</dbReference>
<comment type="caution">
    <text evidence="1">The sequence shown here is derived from an EMBL/GenBank/DDBJ whole genome shotgun (WGS) entry which is preliminary data.</text>
</comment>
<dbReference type="GO" id="GO:0003997">
    <property type="term" value="F:acyl-CoA oxidase activity"/>
    <property type="evidence" value="ECO:0007669"/>
    <property type="project" value="InterPro"/>
</dbReference>
<dbReference type="PANTHER" id="PTHR10909">
    <property type="entry name" value="ELECTRON TRANSPORT OXIDOREDUCTASE"/>
    <property type="match status" value="1"/>
</dbReference>
<name>A0A8H6YJW2_9AGAR</name>
<dbReference type="GO" id="GO:0033540">
    <property type="term" value="P:fatty acid beta-oxidation using acyl-CoA oxidase"/>
    <property type="evidence" value="ECO:0007669"/>
    <property type="project" value="TreeGrafter"/>
</dbReference>
<sequence>MSSIGRLPSSPLFWGSRAAEANLSYEKSVRLSLLRAKAIVVSYAFNVEDIENTTEPFWEMHVDPIMLIDGGAATFATIQVNLAAGTLSMYLKSQPYLRQQIQQILRFDVLAHYCLTEVGHGLDVINLETVAVALAGGGFDLHTPTDSAAKMMPPTSPSGIPSLAVVFARLLCEGVDYGIRPFVVKISDGQYTLPGVKTKLLPPRGASTPRESALLGQKEPLSGGADAYRLNFLHVIWRAATGALALGSMGIPALKRAAYIAGRYSQSRKVGPRDGATAIIYFRTQYTPILVALAQAAVLTEFWKVATRRFSDTSLDSRIRHAYAAIGKAIFIHHAQCANMDLSERLGARGLLQVNDLILQHGTLRGIAIAEGDLLGLIDVGAAAGTLPLYPPLRIHLASWLDTKSWNVLITTAATSSIDSSCPVARRLFDPLVIGWHMTQPIIALYEAAAVKLDPAWYILGAAYPLSAQMVDEDKALEAALPCLDQWLADTEMERYAQVPILSHAHWKAFVDGLPEFGSAQSSEDVVEPRL</sequence>
<dbReference type="Proteomes" id="UP000620124">
    <property type="component" value="Unassembled WGS sequence"/>
</dbReference>
<dbReference type="EMBL" id="JACAZI010000005">
    <property type="protein sequence ID" value="KAF7359932.1"/>
    <property type="molecule type" value="Genomic_DNA"/>
</dbReference>
<dbReference type="InterPro" id="IPR009100">
    <property type="entry name" value="AcylCoA_DH/oxidase_NM_dom_sf"/>
</dbReference>
<keyword evidence="2" id="KW-1185">Reference proteome</keyword>
<dbReference type="SUPFAM" id="SSF47203">
    <property type="entry name" value="Acyl-CoA dehydrogenase C-terminal domain-like"/>
    <property type="match status" value="1"/>
</dbReference>
<dbReference type="Gene3D" id="2.40.110.10">
    <property type="entry name" value="Butyryl-CoA Dehydrogenase, subunit A, domain 2"/>
    <property type="match status" value="1"/>
</dbReference>
<reference evidence="1" key="1">
    <citation type="submission" date="2020-05" db="EMBL/GenBank/DDBJ databases">
        <title>Mycena genomes resolve the evolution of fungal bioluminescence.</title>
        <authorList>
            <person name="Tsai I.J."/>
        </authorList>
    </citation>
    <scope>NUCLEOTIDE SEQUENCE</scope>
    <source>
        <strain evidence="1">CCC161011</strain>
    </source>
</reference>
<dbReference type="GO" id="GO:0005504">
    <property type="term" value="F:fatty acid binding"/>
    <property type="evidence" value="ECO:0007669"/>
    <property type="project" value="TreeGrafter"/>
</dbReference>
<evidence type="ECO:0000313" key="1">
    <source>
        <dbReference type="EMBL" id="KAF7359932.1"/>
    </source>
</evidence>
<dbReference type="GO" id="GO:0071949">
    <property type="term" value="F:FAD binding"/>
    <property type="evidence" value="ECO:0007669"/>
    <property type="project" value="InterPro"/>
</dbReference>
<dbReference type="InterPro" id="IPR036250">
    <property type="entry name" value="AcylCo_DH-like_C"/>
</dbReference>
<dbReference type="InterPro" id="IPR046373">
    <property type="entry name" value="Acyl-CoA_Oxase/DH_mid-dom_sf"/>
</dbReference>
<dbReference type="OrthoDB" id="538336at2759"/>
<dbReference type="AlphaFoldDB" id="A0A8H6YJW2"/>
<dbReference type="PANTHER" id="PTHR10909:SF382">
    <property type="entry name" value="ACYL-COENZYME A OXIDASE"/>
    <property type="match status" value="1"/>
</dbReference>
<gene>
    <name evidence="1" type="ORF">MVEN_00719600</name>
</gene>
<accession>A0A8H6YJW2</accession>
<dbReference type="InterPro" id="IPR012258">
    <property type="entry name" value="Acyl-CoA_oxidase"/>
</dbReference>
<dbReference type="SUPFAM" id="SSF56645">
    <property type="entry name" value="Acyl-CoA dehydrogenase NM domain-like"/>
    <property type="match status" value="1"/>
</dbReference>
<proteinExistence type="predicted"/>